<organism evidence="4 5">
    <name type="scientific">Bagarius yarrelli</name>
    <name type="common">Goonch</name>
    <name type="synonym">Bagrus yarrelli</name>
    <dbReference type="NCBI Taxonomy" id="175774"/>
    <lineage>
        <taxon>Eukaryota</taxon>
        <taxon>Metazoa</taxon>
        <taxon>Chordata</taxon>
        <taxon>Craniata</taxon>
        <taxon>Vertebrata</taxon>
        <taxon>Euteleostomi</taxon>
        <taxon>Actinopterygii</taxon>
        <taxon>Neopterygii</taxon>
        <taxon>Teleostei</taxon>
        <taxon>Ostariophysi</taxon>
        <taxon>Siluriformes</taxon>
        <taxon>Sisoridae</taxon>
        <taxon>Sisorinae</taxon>
        <taxon>Bagarius</taxon>
    </lineage>
</organism>
<proteinExistence type="inferred from homology"/>
<evidence type="ECO:0000256" key="1">
    <source>
        <dbReference type="ARBA" id="ARBA00008686"/>
    </source>
</evidence>
<dbReference type="PANTHER" id="PTHR16294">
    <property type="entry name" value="DYSTROBREVIN BINDING PROTEIN 1 DYSBINDIN"/>
    <property type="match status" value="1"/>
</dbReference>
<dbReference type="Pfam" id="PF04440">
    <property type="entry name" value="Dysbindin"/>
    <property type="match status" value="1"/>
</dbReference>
<sequence length="168" mass="19249">MSTGMIYSITPAVLEVKLFNEDKNDQKLQKPSSSSREPTKEPSQNSRDEEDRVIPVHTPSLLHVTDRRREFREPLSSVSSLEVHFDLLDLTELTDMSDQELTEVFVSESEEEIPNSPASYQHPSGRGSYLRSPSWSRCGKPEQSHGRKHHSESDSNESHHKLERLKRP</sequence>
<evidence type="ECO:0000256" key="2">
    <source>
        <dbReference type="ARBA" id="ARBA00040078"/>
    </source>
</evidence>
<feature type="region of interest" description="Disordered" evidence="3">
    <location>
        <begin position="104"/>
        <end position="168"/>
    </location>
</feature>
<feature type="compositionally biased region" description="Polar residues" evidence="3">
    <location>
        <begin position="29"/>
        <end position="45"/>
    </location>
</feature>
<feature type="compositionally biased region" description="Basic and acidic residues" evidence="3">
    <location>
        <begin position="139"/>
        <end position="160"/>
    </location>
</feature>
<dbReference type="Proteomes" id="UP000319801">
    <property type="component" value="Unassembled WGS sequence"/>
</dbReference>
<dbReference type="PANTHER" id="PTHR16294:SF4">
    <property type="entry name" value="DYSBINDIN DOMAIN-CONTAINING PROTEIN 1"/>
    <property type="match status" value="1"/>
</dbReference>
<evidence type="ECO:0000256" key="3">
    <source>
        <dbReference type="SAM" id="MobiDB-lite"/>
    </source>
</evidence>
<feature type="compositionally biased region" description="Basic and acidic residues" evidence="3">
    <location>
        <begin position="64"/>
        <end position="73"/>
    </location>
</feature>
<reference evidence="4 5" key="1">
    <citation type="journal article" date="2019" name="Genome Biol. Evol.">
        <title>Whole-Genome Sequencing of the Giant Devil Catfish, Bagarius yarrelli.</title>
        <authorList>
            <person name="Jiang W."/>
            <person name="Lv Y."/>
            <person name="Cheng L."/>
            <person name="Yang K."/>
            <person name="Chao B."/>
            <person name="Wang X."/>
            <person name="Li Y."/>
            <person name="Pan X."/>
            <person name="You X."/>
            <person name="Zhang Y."/>
            <person name="Yang J."/>
            <person name="Li J."/>
            <person name="Zhang X."/>
            <person name="Liu S."/>
            <person name="Sun C."/>
            <person name="Yang J."/>
            <person name="Shi Q."/>
        </authorList>
    </citation>
    <scope>NUCLEOTIDE SEQUENCE [LARGE SCALE GENOMIC DNA]</scope>
    <source>
        <strain evidence="4">JWS20170419001</strain>
        <tissue evidence="4">Muscle</tissue>
    </source>
</reference>
<evidence type="ECO:0000313" key="5">
    <source>
        <dbReference type="Proteomes" id="UP000319801"/>
    </source>
</evidence>
<name>A0A556V8H4_BAGYA</name>
<protein>
    <recommendedName>
        <fullName evidence="2">Dysbindin domain-containing protein 1</fullName>
    </recommendedName>
</protein>
<evidence type="ECO:0000313" key="4">
    <source>
        <dbReference type="EMBL" id="TSZ97527.1"/>
    </source>
</evidence>
<comment type="similarity">
    <text evidence="1">Belongs to the dysbindin family.</text>
</comment>
<dbReference type="GO" id="GO:0005737">
    <property type="term" value="C:cytoplasm"/>
    <property type="evidence" value="ECO:0007669"/>
    <property type="project" value="InterPro"/>
</dbReference>
<dbReference type="EMBL" id="VCAZ01000158">
    <property type="protein sequence ID" value="TSZ97527.1"/>
    <property type="molecule type" value="Genomic_DNA"/>
</dbReference>
<dbReference type="OrthoDB" id="9891754at2759"/>
<feature type="region of interest" description="Disordered" evidence="3">
    <location>
        <begin position="20"/>
        <end position="78"/>
    </location>
</feature>
<keyword evidence="5" id="KW-1185">Reference proteome</keyword>
<dbReference type="AlphaFoldDB" id="A0A556V8H4"/>
<accession>A0A556V8H4</accession>
<dbReference type="InterPro" id="IPR007531">
    <property type="entry name" value="Dysbindin"/>
</dbReference>
<gene>
    <name evidence="4" type="ORF">Baya_12480</name>
</gene>
<comment type="caution">
    <text evidence="4">The sequence shown here is derived from an EMBL/GenBank/DDBJ whole genome shotgun (WGS) entry which is preliminary data.</text>
</comment>